<evidence type="ECO:0000256" key="1">
    <source>
        <dbReference type="SAM" id="MobiDB-lite"/>
    </source>
</evidence>
<feature type="domain" description="Retroviral polymerase SH3-like" evidence="2">
    <location>
        <begin position="53"/>
        <end position="108"/>
    </location>
</feature>
<evidence type="ECO:0000313" key="4">
    <source>
        <dbReference type="Proteomes" id="UP000765509"/>
    </source>
</evidence>
<evidence type="ECO:0000313" key="3">
    <source>
        <dbReference type="EMBL" id="MBW0504424.1"/>
    </source>
</evidence>
<dbReference type="Pfam" id="PF25597">
    <property type="entry name" value="SH3_retrovirus"/>
    <property type="match status" value="1"/>
</dbReference>
<dbReference type="AlphaFoldDB" id="A0A9Q3DJF9"/>
<organism evidence="3 4">
    <name type="scientific">Austropuccinia psidii MF-1</name>
    <dbReference type="NCBI Taxonomy" id="1389203"/>
    <lineage>
        <taxon>Eukaryota</taxon>
        <taxon>Fungi</taxon>
        <taxon>Dikarya</taxon>
        <taxon>Basidiomycota</taxon>
        <taxon>Pucciniomycotina</taxon>
        <taxon>Pucciniomycetes</taxon>
        <taxon>Pucciniales</taxon>
        <taxon>Sphaerophragmiaceae</taxon>
        <taxon>Austropuccinia</taxon>
    </lineage>
</organism>
<evidence type="ECO:0000259" key="2">
    <source>
        <dbReference type="Pfam" id="PF25597"/>
    </source>
</evidence>
<sequence length="245" mass="27648">MYWAEAVDTAAMLSKILPTPSRLSNSPYTLWTGLSPKIQRLCTFDCRENVTVLVNHRAWKLGATGCEGIFLGYKNKNTAYHVLHLPDSKILTTNYVAFDESIFPCPKHHETTNPFSIIIEAPDPEIKTETHPTKDPITETDKSHPLPQNCDAPSEPEDDPLEEEETSYNSFPELSPANPSRIRVIGPRHSALFTSDINNMNILPYSRNENTFVTSFGSTPHTIKAALYSLERDKWIKAIKKNYCP</sequence>
<accession>A0A9Q3DJF9</accession>
<keyword evidence="4" id="KW-1185">Reference proteome</keyword>
<proteinExistence type="predicted"/>
<dbReference type="OrthoDB" id="2640446at2759"/>
<dbReference type="EMBL" id="AVOT02017930">
    <property type="protein sequence ID" value="MBW0504424.1"/>
    <property type="molecule type" value="Genomic_DNA"/>
</dbReference>
<feature type="region of interest" description="Disordered" evidence="1">
    <location>
        <begin position="123"/>
        <end position="180"/>
    </location>
</feature>
<feature type="compositionally biased region" description="Basic and acidic residues" evidence="1">
    <location>
        <begin position="124"/>
        <end position="144"/>
    </location>
</feature>
<gene>
    <name evidence="3" type="ORF">O181_044139</name>
</gene>
<name>A0A9Q3DJF9_9BASI</name>
<dbReference type="InterPro" id="IPR057670">
    <property type="entry name" value="SH3_retrovirus"/>
</dbReference>
<reference evidence="3" key="1">
    <citation type="submission" date="2021-03" db="EMBL/GenBank/DDBJ databases">
        <title>Draft genome sequence of rust myrtle Austropuccinia psidii MF-1, a brazilian biotype.</title>
        <authorList>
            <person name="Quecine M.C."/>
            <person name="Pachon D.M.R."/>
            <person name="Bonatelli M.L."/>
            <person name="Correr F.H."/>
            <person name="Franceschini L.M."/>
            <person name="Leite T.F."/>
            <person name="Margarido G.R.A."/>
            <person name="Almeida C.A."/>
            <person name="Ferrarezi J.A."/>
            <person name="Labate C.A."/>
        </authorList>
    </citation>
    <scope>NUCLEOTIDE SEQUENCE</scope>
    <source>
        <strain evidence="3">MF-1</strain>
    </source>
</reference>
<dbReference type="Proteomes" id="UP000765509">
    <property type="component" value="Unassembled WGS sequence"/>
</dbReference>
<comment type="caution">
    <text evidence="3">The sequence shown here is derived from an EMBL/GenBank/DDBJ whole genome shotgun (WGS) entry which is preliminary data.</text>
</comment>
<feature type="compositionally biased region" description="Acidic residues" evidence="1">
    <location>
        <begin position="154"/>
        <end position="166"/>
    </location>
</feature>
<protein>
    <recommendedName>
        <fullName evidence="2">Retroviral polymerase SH3-like domain-containing protein</fullName>
    </recommendedName>
</protein>